<keyword evidence="1" id="KW-0862">Zinc</keyword>
<reference evidence="3" key="1">
    <citation type="submission" date="2018-10" db="EMBL/GenBank/DDBJ databases">
        <title>Hidden diversity of soil giant viruses.</title>
        <authorList>
            <person name="Schulz F."/>
            <person name="Alteio L."/>
            <person name="Goudeau D."/>
            <person name="Ryan E.M."/>
            <person name="Malmstrom R.R."/>
            <person name="Blanchard J."/>
            <person name="Woyke T."/>
        </authorList>
    </citation>
    <scope>NUCLEOTIDE SEQUENCE</scope>
    <source>
        <strain evidence="3">SYV1</strain>
    </source>
</reference>
<organism evidence="3">
    <name type="scientific">Sylvanvirus sp</name>
    <dbReference type="NCBI Taxonomy" id="2487774"/>
    <lineage>
        <taxon>Viruses</taxon>
    </lineage>
</organism>
<accession>A0A3G5AK79</accession>
<gene>
    <name evidence="3" type="ORF">Sylvanvirus26_1</name>
</gene>
<evidence type="ECO:0000256" key="1">
    <source>
        <dbReference type="PROSITE-ProRule" id="PRU00175"/>
    </source>
</evidence>
<proteinExistence type="predicted"/>
<keyword evidence="1" id="KW-0479">Metal-binding</keyword>
<evidence type="ECO:0000313" key="3">
    <source>
        <dbReference type="EMBL" id="AYV87111.1"/>
    </source>
</evidence>
<dbReference type="EMBL" id="MK072532">
    <property type="protein sequence ID" value="AYV87111.1"/>
    <property type="molecule type" value="Genomic_DNA"/>
</dbReference>
<dbReference type="InterPro" id="IPR001841">
    <property type="entry name" value="Znf_RING"/>
</dbReference>
<evidence type="ECO:0000259" key="2">
    <source>
        <dbReference type="PROSITE" id="PS50089"/>
    </source>
</evidence>
<keyword evidence="1" id="KW-0863">Zinc-finger</keyword>
<dbReference type="GO" id="GO:0008270">
    <property type="term" value="F:zinc ion binding"/>
    <property type="evidence" value="ECO:0007669"/>
    <property type="project" value="UniProtKB-KW"/>
</dbReference>
<dbReference type="Gene3D" id="3.30.40.10">
    <property type="entry name" value="Zinc/RING finger domain, C3HC4 (zinc finger)"/>
    <property type="match status" value="1"/>
</dbReference>
<feature type="domain" description="RING-type" evidence="2">
    <location>
        <begin position="397"/>
        <end position="436"/>
    </location>
</feature>
<protein>
    <recommendedName>
        <fullName evidence="2">RING-type domain-containing protein</fullName>
    </recommendedName>
</protein>
<sequence>MLDNSYFRHLTSIDHEDEVFHFFQPIGDPAMLRAEDGTLIASVHVRYQDSNSTDISSISSTTTFKRGEHDLQTLLTHANQPISFHLTNLVNSKGYINVNLMPSQVLASQVHENDPGGYNQWNEISRFRTAGILGNQLANNDQFVLHDVLTSTQSLITVQDDEKSGQTQAKGFAAWIAVHGQSGYPELEALFSQKLEWVTSCQVPWFYIRTLKTASSPISRSSSSSSISSPLHHIGSNGYHLDGYHSEEGCSEDFFPDDMWEKQKEVVQKPPRCFVGECSAPASVDSSVVCKPMPVEDLIQRSTITSLGRGRRMNISTSDTGATYRFDLSAPICRLGLSVQPLLQFNANRYKQVDMDDALLDALRTTFMDAIQQTTQGKFKAFLEQSLSFEMNKQPVCYVCTEEEPKPDVVLFPCGHLCLHSTYPCNQVFDRCGLCRTTISAKLVVKELNVI</sequence>
<name>A0A3G5AK79_9VIRU</name>
<dbReference type="InterPro" id="IPR013083">
    <property type="entry name" value="Znf_RING/FYVE/PHD"/>
</dbReference>
<dbReference type="PROSITE" id="PS50089">
    <property type="entry name" value="ZF_RING_2"/>
    <property type="match status" value="1"/>
</dbReference>